<proteinExistence type="predicted"/>
<comment type="caution">
    <text evidence="1">The sequence shown here is derived from an EMBL/GenBank/DDBJ whole genome shotgun (WGS) entry which is preliminary data.</text>
</comment>
<keyword evidence="2" id="KW-1185">Reference proteome</keyword>
<reference evidence="1" key="1">
    <citation type="submission" date="2022-10" db="EMBL/GenBank/DDBJ databases">
        <title>The WGS of Solirubrobacter phytolaccae KCTC 29190.</title>
        <authorList>
            <person name="Jiang Z."/>
        </authorList>
    </citation>
    <scope>NUCLEOTIDE SEQUENCE</scope>
    <source>
        <strain evidence="1">KCTC 29190</strain>
    </source>
</reference>
<dbReference type="AlphaFoldDB" id="A0A9X3NRC5"/>
<sequence>MSWRVQATWTVDGEPKSYAPQFARTRLGAERLKRQTERTLGHFPSLEVLVEKSDIEPSDEPVASRLPDAVHLVASPLAETTACGVPRVEVDAVATKEIFALSTSQCGECVAAS</sequence>
<dbReference type="EMBL" id="JAPDDP010000150">
    <property type="protein sequence ID" value="MDA0185787.1"/>
    <property type="molecule type" value="Genomic_DNA"/>
</dbReference>
<protein>
    <submittedName>
        <fullName evidence="1">Uncharacterized protein</fullName>
    </submittedName>
</protein>
<organism evidence="1 2">
    <name type="scientific">Solirubrobacter phytolaccae</name>
    <dbReference type="NCBI Taxonomy" id="1404360"/>
    <lineage>
        <taxon>Bacteria</taxon>
        <taxon>Bacillati</taxon>
        <taxon>Actinomycetota</taxon>
        <taxon>Thermoleophilia</taxon>
        <taxon>Solirubrobacterales</taxon>
        <taxon>Solirubrobacteraceae</taxon>
        <taxon>Solirubrobacter</taxon>
    </lineage>
</organism>
<evidence type="ECO:0000313" key="2">
    <source>
        <dbReference type="Proteomes" id="UP001147653"/>
    </source>
</evidence>
<accession>A0A9X3NRC5</accession>
<name>A0A9X3NRC5_9ACTN</name>
<dbReference type="Proteomes" id="UP001147653">
    <property type="component" value="Unassembled WGS sequence"/>
</dbReference>
<dbReference type="RefSeq" id="WP_270030310.1">
    <property type="nucleotide sequence ID" value="NZ_JAPDDP010000150.1"/>
</dbReference>
<gene>
    <name evidence="1" type="ORF">OJ997_36120</name>
</gene>
<evidence type="ECO:0000313" key="1">
    <source>
        <dbReference type="EMBL" id="MDA0185787.1"/>
    </source>
</evidence>